<evidence type="ECO:0000256" key="9">
    <source>
        <dbReference type="ARBA" id="ARBA00022989"/>
    </source>
</evidence>
<evidence type="ECO:0000313" key="15">
    <source>
        <dbReference type="EMBL" id="RAI44531.1"/>
    </source>
</evidence>
<evidence type="ECO:0000256" key="12">
    <source>
        <dbReference type="RuleBase" id="RU004057"/>
    </source>
</evidence>
<dbReference type="Pfam" id="PF01618">
    <property type="entry name" value="MotA_ExbB"/>
    <property type="match status" value="1"/>
</dbReference>
<dbReference type="GO" id="GO:0005886">
    <property type="term" value="C:plasma membrane"/>
    <property type="evidence" value="ECO:0007669"/>
    <property type="project" value="UniProtKB-SubCell"/>
</dbReference>
<dbReference type="Proteomes" id="UP000249130">
    <property type="component" value="Unassembled WGS sequence"/>
</dbReference>
<evidence type="ECO:0000256" key="5">
    <source>
        <dbReference type="ARBA" id="ARBA00022475"/>
    </source>
</evidence>
<evidence type="ECO:0000256" key="10">
    <source>
        <dbReference type="ARBA" id="ARBA00023136"/>
    </source>
</evidence>
<evidence type="ECO:0000256" key="4">
    <source>
        <dbReference type="ARBA" id="ARBA00022448"/>
    </source>
</evidence>
<dbReference type="GO" id="GO:0022857">
    <property type="term" value="F:transmembrane transporter activity"/>
    <property type="evidence" value="ECO:0007669"/>
    <property type="project" value="InterPro"/>
</dbReference>
<evidence type="ECO:0000256" key="13">
    <source>
        <dbReference type="SAM" id="Phobius"/>
    </source>
</evidence>
<sequence>MPKDLSVAGMVASADAVVKSVMLSLVLASIATWTVALAKAIELAGARRRLRTALARLGTAESLVAAEAAAAPSALARRLVRAAATELAMSADTVDRAGIKERVESRLAHIEGQAGRAATRGTSVLATVGAIAPFVGLFGTVWGIMNSFVGIARLHTTNLAVVAPGIAEALLATAFGLVAAIPAVVLYNACSRLIASYRAQCGDASAEVQRIVSRDLDRAAARRSEPLLRARGLNAAE</sequence>
<evidence type="ECO:0000256" key="1">
    <source>
        <dbReference type="ARBA" id="ARBA00004429"/>
    </source>
</evidence>
<dbReference type="InterPro" id="IPR014164">
    <property type="entry name" value="TonB_ExbB_1"/>
</dbReference>
<keyword evidence="6" id="KW-0997">Cell inner membrane</keyword>
<accession>A0A327L247</accession>
<dbReference type="InterPro" id="IPR002898">
    <property type="entry name" value="MotA_ExbB_proton_chnl"/>
</dbReference>
<comment type="similarity">
    <text evidence="12">Belongs to the exbB/tolQ family.</text>
</comment>
<evidence type="ECO:0000256" key="3">
    <source>
        <dbReference type="ARBA" id="ARBA00022093"/>
    </source>
</evidence>
<dbReference type="AlphaFoldDB" id="A0A327L247"/>
<keyword evidence="8 12" id="KW-0653">Protein transport</keyword>
<keyword evidence="16" id="KW-1185">Reference proteome</keyword>
<keyword evidence="5" id="KW-1003">Cell membrane</keyword>
<feature type="transmembrane region" description="Helical" evidence="13">
    <location>
        <begin position="20"/>
        <end position="41"/>
    </location>
</feature>
<evidence type="ECO:0000256" key="2">
    <source>
        <dbReference type="ARBA" id="ARBA00011471"/>
    </source>
</evidence>
<keyword evidence="4 12" id="KW-0813">Transport</keyword>
<keyword evidence="10 13" id="KW-0472">Membrane</keyword>
<feature type="transmembrane region" description="Helical" evidence="13">
    <location>
        <begin position="124"/>
        <end position="145"/>
    </location>
</feature>
<dbReference type="GO" id="GO:0017038">
    <property type="term" value="P:protein import"/>
    <property type="evidence" value="ECO:0007669"/>
    <property type="project" value="TreeGrafter"/>
</dbReference>
<gene>
    <name evidence="15" type="primary">exbB</name>
    <name evidence="15" type="ORF">CH341_08795</name>
</gene>
<evidence type="ECO:0000256" key="6">
    <source>
        <dbReference type="ARBA" id="ARBA00022519"/>
    </source>
</evidence>
<feature type="transmembrane region" description="Helical" evidence="13">
    <location>
        <begin position="165"/>
        <end position="190"/>
    </location>
</feature>
<dbReference type="PANTHER" id="PTHR30625:SF16">
    <property type="entry name" value="BIOPOLYMER TRANSPORT PROTEIN EXBB"/>
    <property type="match status" value="1"/>
</dbReference>
<dbReference type="EMBL" id="NPEX01000042">
    <property type="protein sequence ID" value="RAI44531.1"/>
    <property type="molecule type" value="Genomic_DNA"/>
</dbReference>
<comment type="subunit">
    <text evidence="2">The accessory proteins ExbB and ExbD seem to form a complex with TonB.</text>
</comment>
<evidence type="ECO:0000259" key="14">
    <source>
        <dbReference type="Pfam" id="PF01618"/>
    </source>
</evidence>
<evidence type="ECO:0000313" key="16">
    <source>
        <dbReference type="Proteomes" id="UP000249130"/>
    </source>
</evidence>
<comment type="subcellular location">
    <subcellularLocation>
        <location evidence="1">Cell inner membrane</location>
        <topology evidence="1">Multi-pass membrane protein</topology>
    </subcellularLocation>
    <subcellularLocation>
        <location evidence="12">Membrane</location>
        <topology evidence="12">Multi-pass membrane protein</topology>
    </subcellularLocation>
</comment>
<comment type="function">
    <text evidence="11">Involved in the TonB-dependent energy-dependent transport of various receptor-bound substrates. Protects ExbD from proteolytic degradation and functionally stabilizes TonB.</text>
</comment>
<dbReference type="NCBIfam" id="TIGR02797">
    <property type="entry name" value="exbB"/>
    <property type="match status" value="1"/>
</dbReference>
<name>A0A327L247_9BRAD</name>
<evidence type="ECO:0000256" key="8">
    <source>
        <dbReference type="ARBA" id="ARBA00022927"/>
    </source>
</evidence>
<evidence type="ECO:0000256" key="11">
    <source>
        <dbReference type="ARBA" id="ARBA00024816"/>
    </source>
</evidence>
<protein>
    <recommendedName>
        <fullName evidence="3">Biopolymer transport protein ExbB</fullName>
    </recommendedName>
</protein>
<dbReference type="PANTHER" id="PTHR30625">
    <property type="entry name" value="PROTEIN TOLQ"/>
    <property type="match status" value="1"/>
</dbReference>
<proteinExistence type="inferred from homology"/>
<keyword evidence="9 13" id="KW-1133">Transmembrane helix</keyword>
<comment type="caution">
    <text evidence="15">The sequence shown here is derived from an EMBL/GenBank/DDBJ whole genome shotgun (WGS) entry which is preliminary data.</text>
</comment>
<feature type="domain" description="MotA/TolQ/ExbB proton channel" evidence="14">
    <location>
        <begin position="77"/>
        <end position="197"/>
    </location>
</feature>
<organism evidence="15 16">
    <name type="scientific">Rhodoplanes roseus</name>
    <dbReference type="NCBI Taxonomy" id="29409"/>
    <lineage>
        <taxon>Bacteria</taxon>
        <taxon>Pseudomonadati</taxon>
        <taxon>Pseudomonadota</taxon>
        <taxon>Alphaproteobacteria</taxon>
        <taxon>Hyphomicrobiales</taxon>
        <taxon>Nitrobacteraceae</taxon>
        <taxon>Rhodoplanes</taxon>
    </lineage>
</organism>
<evidence type="ECO:0000256" key="7">
    <source>
        <dbReference type="ARBA" id="ARBA00022692"/>
    </source>
</evidence>
<keyword evidence="7 13" id="KW-0812">Transmembrane</keyword>
<dbReference type="InterPro" id="IPR050790">
    <property type="entry name" value="ExbB/TolQ_transport"/>
</dbReference>
<reference evidence="15 16" key="1">
    <citation type="submission" date="2017-07" db="EMBL/GenBank/DDBJ databases">
        <title>Draft Genome Sequences of Select Purple Nonsulfur Bacteria.</title>
        <authorList>
            <person name="Lasarre B."/>
            <person name="Mckinlay J.B."/>
        </authorList>
    </citation>
    <scope>NUCLEOTIDE SEQUENCE [LARGE SCALE GENOMIC DNA]</scope>
    <source>
        <strain evidence="15 16">DSM 5909</strain>
    </source>
</reference>